<feature type="compositionally biased region" description="Basic and acidic residues" evidence="1">
    <location>
        <begin position="959"/>
        <end position="973"/>
    </location>
</feature>
<gene>
    <name evidence="2" type="ORF">C1SCF055_LOCUS16441</name>
</gene>
<feature type="compositionally biased region" description="Acidic residues" evidence="1">
    <location>
        <begin position="772"/>
        <end position="783"/>
    </location>
</feature>
<feature type="compositionally biased region" description="Low complexity" evidence="1">
    <location>
        <begin position="491"/>
        <end position="500"/>
    </location>
</feature>
<feature type="region of interest" description="Disordered" evidence="1">
    <location>
        <begin position="375"/>
        <end position="408"/>
    </location>
</feature>
<feature type="region of interest" description="Disordered" evidence="1">
    <location>
        <begin position="753"/>
        <end position="798"/>
    </location>
</feature>
<feature type="region of interest" description="Disordered" evidence="1">
    <location>
        <begin position="454"/>
        <end position="515"/>
    </location>
</feature>
<evidence type="ECO:0000313" key="2">
    <source>
        <dbReference type="EMBL" id="CAI3989360.1"/>
    </source>
</evidence>
<reference evidence="2" key="1">
    <citation type="submission" date="2022-10" db="EMBL/GenBank/DDBJ databases">
        <authorList>
            <person name="Chen Y."/>
            <person name="Dougan E. K."/>
            <person name="Chan C."/>
            <person name="Rhodes N."/>
            <person name="Thang M."/>
        </authorList>
    </citation>
    <scope>NUCLEOTIDE SEQUENCE</scope>
</reference>
<feature type="compositionally biased region" description="Basic and acidic residues" evidence="1">
    <location>
        <begin position="784"/>
        <end position="798"/>
    </location>
</feature>
<keyword evidence="4" id="KW-1185">Reference proteome</keyword>
<dbReference type="EMBL" id="CAMXCT010001359">
    <property type="protein sequence ID" value="CAI3989360.1"/>
    <property type="molecule type" value="Genomic_DNA"/>
</dbReference>
<feature type="compositionally biased region" description="Basic and acidic residues" evidence="1">
    <location>
        <begin position="387"/>
        <end position="401"/>
    </location>
</feature>
<dbReference type="EMBL" id="CAMXCT020001359">
    <property type="protein sequence ID" value="CAL1142735.1"/>
    <property type="molecule type" value="Genomic_DNA"/>
</dbReference>
<comment type="caution">
    <text evidence="2">The sequence shown here is derived from an EMBL/GenBank/DDBJ whole genome shotgun (WGS) entry which is preliminary data.</text>
</comment>
<dbReference type="AlphaFoldDB" id="A0A9P1FWJ6"/>
<feature type="compositionally biased region" description="Basic and acidic residues" evidence="1">
    <location>
        <begin position="913"/>
        <end position="922"/>
    </location>
</feature>
<reference evidence="3 4" key="2">
    <citation type="submission" date="2024-05" db="EMBL/GenBank/DDBJ databases">
        <authorList>
            <person name="Chen Y."/>
            <person name="Shah S."/>
            <person name="Dougan E. K."/>
            <person name="Thang M."/>
            <person name="Chan C."/>
        </authorList>
    </citation>
    <scope>NUCLEOTIDE SEQUENCE [LARGE SCALE GENOMIC DNA]</scope>
</reference>
<evidence type="ECO:0000313" key="4">
    <source>
        <dbReference type="Proteomes" id="UP001152797"/>
    </source>
</evidence>
<dbReference type="EMBL" id="CAMXCT030001359">
    <property type="protein sequence ID" value="CAL4776672.1"/>
    <property type="molecule type" value="Genomic_DNA"/>
</dbReference>
<proteinExistence type="predicted"/>
<feature type="compositionally biased region" description="Polar residues" evidence="1">
    <location>
        <begin position="375"/>
        <end position="384"/>
    </location>
</feature>
<name>A0A9P1FWJ6_9DINO</name>
<organism evidence="2">
    <name type="scientific">Cladocopium goreaui</name>
    <dbReference type="NCBI Taxonomy" id="2562237"/>
    <lineage>
        <taxon>Eukaryota</taxon>
        <taxon>Sar</taxon>
        <taxon>Alveolata</taxon>
        <taxon>Dinophyceae</taxon>
        <taxon>Suessiales</taxon>
        <taxon>Symbiodiniaceae</taxon>
        <taxon>Cladocopium</taxon>
    </lineage>
</organism>
<protein>
    <submittedName>
        <fullName evidence="2">Uncharacterized protein</fullName>
    </submittedName>
</protein>
<feature type="region of interest" description="Disordered" evidence="1">
    <location>
        <begin position="896"/>
        <end position="1002"/>
    </location>
</feature>
<sequence length="1046" mass="119196">MLFTTRLVSSCCSGALTSDMALSIVEKTVNDSGVFDSKVAFNIVSVHGLRLEMIKWLFCLHYFIHVLVCGVEDQGHDGAKRDRLYIILAHKQRTTQLFDVKEIYKAVCRSIRAYICTKPSDYCVAPPVEIQNEAMHLASVRGKQIGDDYFSLLTQRERDCLQKARAEYQSIYGQSPDHDKDLLAAHLEYVRRDRPLRKAWWSPEEVTSCMATYLKGKSTTDDLGAYGNWFARGYEDAPAPMPKFILELMDHQHVEEIAQQKGKKKKPAKEDENTIPGLPSEFHFFADDIQDLSTTDFPPHGYELHSEGGEIHVFPDNENDEWNVFPTRDGDTLWNAKADNEDDPVYVQKVMEFLRTRVLEHDDTIAFRNQQAYEKAADTTQSAPKASRKEQQKMIPKEKQEKRKKISRSALVSIPDPFLGIMNQKEKGRTTVIIDSKSKAADPQFAHRLLRHSTETPTGCYNPRFPGELRKKPSVEATPSKVVAAKDARAPKAAAAPKAKNAPKKQASDPGGRRVATKRYTQKTVQDIPLCHLRDWLHHADSVNANYKVTAKFSKEECLQMLSFCLGFHPKDPPCVVKMEYLRRGRPLRKTRWNLPEIKRWMDYSLNRESKGPGEEDIGAFARFFSEPESGTQKSPMPADVIEYEERLTEKHSKAASRAGAAETEQDMMIALAEIDEFPKNGYEGRKVGETFVITHPELNPVVQLVSLRVEENEPELFSTKDGDTVYDGSENDPEYVNDLFQQMKENMLNMQECSSDNDEDDDRAPPIQADDSSEESSDDKEEPNEVKDKEPDLSQINAEERVFLHMDEEEKMWLVRPADNKFIELKYSDPILQPSKIGDKWVIVVDSKSHQEGSKPKYSEHLLSGKKAKEVSDEKLLEECQKYREKWLLPPLKKRTLGGSLASPLQAKKAKKGLDTERPSEPEQNGTGSPEKTEEKDAMDAETTEWPDASEPLALGPERPEIKRKTLPDRYLRQLPARQTQRDASRSQPRPMNGAGVVDKAETGIKNVTKVMQYKVLREMHSQRHCAIRYKVLWEMHSQLHCAIR</sequence>
<evidence type="ECO:0000256" key="1">
    <source>
        <dbReference type="SAM" id="MobiDB-lite"/>
    </source>
</evidence>
<accession>A0A9P1FWJ6</accession>
<evidence type="ECO:0000313" key="3">
    <source>
        <dbReference type="EMBL" id="CAL4776672.1"/>
    </source>
</evidence>
<dbReference type="Proteomes" id="UP001152797">
    <property type="component" value="Unassembled WGS sequence"/>
</dbReference>